<sequence length="76" mass="9097">MKLSQVTELFSLVKKKQMIFVTLKNEEKNDEMSDSEIMKLKLLQLQMEVHQLYKIEKEMKCLYREQGEAVNLLQMT</sequence>
<gene>
    <name evidence="1" type="ORF">BDDG_12865</name>
</gene>
<protein>
    <submittedName>
        <fullName evidence="1">Uncharacterized protein</fullName>
    </submittedName>
</protein>
<accession>A0A0J9EQE2</accession>
<dbReference type="EMBL" id="GG749482">
    <property type="protein sequence ID" value="KMW68513.1"/>
    <property type="molecule type" value="Genomic_DNA"/>
</dbReference>
<dbReference type="AlphaFoldDB" id="A0A0J9EQE2"/>
<dbReference type="Proteomes" id="UP000007802">
    <property type="component" value="Unassembled WGS sequence"/>
</dbReference>
<evidence type="ECO:0000313" key="1">
    <source>
        <dbReference type="EMBL" id="KMW68513.1"/>
    </source>
</evidence>
<organism evidence="1">
    <name type="scientific">Ajellomyces dermatitidis (strain ATCC 18188 / CBS 674.68)</name>
    <name type="common">Blastomyces dermatitidis</name>
    <dbReference type="NCBI Taxonomy" id="653446"/>
    <lineage>
        <taxon>Eukaryota</taxon>
        <taxon>Fungi</taxon>
        <taxon>Dikarya</taxon>
        <taxon>Ascomycota</taxon>
        <taxon>Pezizomycotina</taxon>
        <taxon>Eurotiomycetes</taxon>
        <taxon>Eurotiomycetidae</taxon>
        <taxon>Onygenales</taxon>
        <taxon>Ajellomycetaceae</taxon>
        <taxon>Blastomyces</taxon>
    </lineage>
</organism>
<reference evidence="1" key="1">
    <citation type="submission" date="2010-03" db="EMBL/GenBank/DDBJ databases">
        <title>Annotation of Blastomyces dermatitidis strain ATCC 18188.</title>
        <authorList>
            <consortium name="The Broad Institute Genome Sequencing Platform"/>
            <consortium name="Broad Institute Genome Sequencing Center for Infectious Disease."/>
            <person name="Cuomo C."/>
            <person name="Klein B."/>
            <person name="Sullivan T."/>
            <person name="Heitman J."/>
            <person name="Young S."/>
            <person name="Zeng Q."/>
            <person name="Gargeya S."/>
            <person name="Alvarado L."/>
            <person name="Berlin A.M."/>
            <person name="Chapman S.B."/>
            <person name="Chen Z."/>
            <person name="Freedman E."/>
            <person name="Gellesch M."/>
            <person name="Goldberg J."/>
            <person name="Griggs A."/>
            <person name="Gujja S."/>
            <person name="Heilman E."/>
            <person name="Heiman D."/>
            <person name="Howarth C."/>
            <person name="Mehta T."/>
            <person name="Neiman D."/>
            <person name="Pearson M."/>
            <person name="Roberts A."/>
            <person name="Saif S."/>
            <person name="Shea T."/>
            <person name="Shenoy N."/>
            <person name="Sisk P."/>
            <person name="Stolte C."/>
            <person name="Sykes S."/>
            <person name="White J."/>
            <person name="Yandava C."/>
            <person name="Haas B."/>
            <person name="Nusbaum C."/>
            <person name="Birren B."/>
        </authorList>
    </citation>
    <scope>NUCLEOTIDE SEQUENCE</scope>
    <source>
        <strain evidence="1">ATCC 18188</strain>
    </source>
</reference>
<proteinExistence type="predicted"/>
<name>A0A0J9EQE2_AJEDA</name>